<protein>
    <recommendedName>
        <fullName evidence="4">HTH cro/C1-type domain-containing protein</fullName>
    </recommendedName>
</protein>
<dbReference type="GO" id="GO:0003677">
    <property type="term" value="F:DNA binding"/>
    <property type="evidence" value="ECO:0007669"/>
    <property type="project" value="UniProtKB-KW"/>
</dbReference>
<dbReference type="InterPro" id="IPR036286">
    <property type="entry name" value="LexA/Signal_pep-like_sf"/>
</dbReference>
<dbReference type="InterPro" id="IPR001387">
    <property type="entry name" value="Cro/C1-type_HTH"/>
</dbReference>
<evidence type="ECO:0000313" key="6">
    <source>
        <dbReference type="Proteomes" id="UP000179840"/>
    </source>
</evidence>
<evidence type="ECO:0000256" key="2">
    <source>
        <dbReference type="ARBA" id="ARBA00023125"/>
    </source>
</evidence>
<dbReference type="PROSITE" id="PS50943">
    <property type="entry name" value="HTH_CROC1"/>
    <property type="match status" value="1"/>
</dbReference>
<name>A0A1S1U9C1_9BURK</name>
<dbReference type="SUPFAM" id="SSF47413">
    <property type="entry name" value="lambda repressor-like DNA-binding domains"/>
    <property type="match status" value="1"/>
</dbReference>
<reference evidence="5 6" key="1">
    <citation type="submission" date="2015-06" db="EMBL/GenBank/DDBJ databases">
        <title>Draft genome sequencing of a biphenyl-degrading bacterium, Janthinobacterium lividum MEG1.</title>
        <authorList>
            <person name="Shimodaira J."/>
            <person name="Hatta T."/>
        </authorList>
    </citation>
    <scope>NUCLEOTIDE SEQUENCE [LARGE SCALE GENOMIC DNA]</scope>
    <source>
        <strain evidence="5 6">MEG1</strain>
    </source>
</reference>
<dbReference type="InterPro" id="IPR015927">
    <property type="entry name" value="Peptidase_S24_S26A/B/C"/>
</dbReference>
<comment type="caution">
    <text evidence="5">The sequence shown here is derived from an EMBL/GenBank/DDBJ whole genome shotgun (WGS) entry which is preliminary data.</text>
</comment>
<dbReference type="PANTHER" id="PTHR40661:SF1">
    <property type="entry name" value="HTH CRO_C1-TYPE DOMAIN-CONTAINING PROTEIN"/>
    <property type="match status" value="1"/>
</dbReference>
<keyword evidence="3" id="KW-0804">Transcription</keyword>
<dbReference type="Pfam" id="PF00717">
    <property type="entry name" value="Peptidase_S24"/>
    <property type="match status" value="1"/>
</dbReference>
<dbReference type="CDD" id="cd00093">
    <property type="entry name" value="HTH_XRE"/>
    <property type="match status" value="1"/>
</dbReference>
<dbReference type="AlphaFoldDB" id="A0A1S1U9C1"/>
<dbReference type="SMART" id="SM00530">
    <property type="entry name" value="HTH_XRE"/>
    <property type="match status" value="1"/>
</dbReference>
<sequence>MKTLKERLVSARKATGLTQAQLAQQANLSQSTVAQIESGRNAGTKFASLLAKPLGVTIEWLLTGRGEPLYKNAAEEAMASSSIDQSSSGEFMSITEPWWNDDANCIEWDFVVANVTKFHDSFFDAHNVKPSNCRLFINRSNAMEPYLFSEEWVMINIADKQVRDGDIYAFLFADYDFVIRRVIALPNGGLRLKAFNPQHEPFDIAPADVPALRLMGKVIYRSGSQRPSI</sequence>
<evidence type="ECO:0000313" key="5">
    <source>
        <dbReference type="EMBL" id="OHV97035.1"/>
    </source>
</evidence>
<dbReference type="Proteomes" id="UP000179840">
    <property type="component" value="Unassembled WGS sequence"/>
</dbReference>
<dbReference type="InterPro" id="IPR010982">
    <property type="entry name" value="Lambda_DNA-bd_dom_sf"/>
</dbReference>
<dbReference type="CDD" id="cd06462">
    <property type="entry name" value="Peptidase_S24_S26"/>
    <property type="match status" value="1"/>
</dbReference>
<evidence type="ECO:0000256" key="3">
    <source>
        <dbReference type="ARBA" id="ARBA00023163"/>
    </source>
</evidence>
<feature type="domain" description="HTH cro/C1-type" evidence="4">
    <location>
        <begin position="8"/>
        <end position="61"/>
    </location>
</feature>
<evidence type="ECO:0000259" key="4">
    <source>
        <dbReference type="PROSITE" id="PS50943"/>
    </source>
</evidence>
<dbReference type="PANTHER" id="PTHR40661">
    <property type="match status" value="1"/>
</dbReference>
<dbReference type="Pfam" id="PF01381">
    <property type="entry name" value="HTH_3"/>
    <property type="match status" value="1"/>
</dbReference>
<organism evidence="5 6">
    <name type="scientific">Janthinobacterium lividum</name>
    <dbReference type="NCBI Taxonomy" id="29581"/>
    <lineage>
        <taxon>Bacteria</taxon>
        <taxon>Pseudomonadati</taxon>
        <taxon>Pseudomonadota</taxon>
        <taxon>Betaproteobacteria</taxon>
        <taxon>Burkholderiales</taxon>
        <taxon>Oxalobacteraceae</taxon>
        <taxon>Janthinobacterium</taxon>
    </lineage>
</organism>
<accession>A0A1S1U9C1</accession>
<proteinExistence type="predicted"/>
<dbReference type="Gene3D" id="1.10.260.40">
    <property type="entry name" value="lambda repressor-like DNA-binding domains"/>
    <property type="match status" value="1"/>
</dbReference>
<gene>
    <name evidence="5" type="ORF">AKG95_06925</name>
</gene>
<dbReference type="EMBL" id="LFKP01000005">
    <property type="protein sequence ID" value="OHV97035.1"/>
    <property type="molecule type" value="Genomic_DNA"/>
</dbReference>
<keyword evidence="2" id="KW-0238">DNA-binding</keyword>
<dbReference type="Gene3D" id="2.10.109.10">
    <property type="entry name" value="Umud Fragment, subunit A"/>
    <property type="match status" value="1"/>
</dbReference>
<evidence type="ECO:0000256" key="1">
    <source>
        <dbReference type="ARBA" id="ARBA00023015"/>
    </source>
</evidence>
<dbReference type="RefSeq" id="WP_071076169.1">
    <property type="nucleotide sequence ID" value="NZ_LFKP01000005.1"/>
</dbReference>
<dbReference type="SUPFAM" id="SSF51306">
    <property type="entry name" value="LexA/Signal peptidase"/>
    <property type="match status" value="1"/>
</dbReference>
<keyword evidence="1" id="KW-0805">Transcription regulation</keyword>